<protein>
    <submittedName>
        <fullName evidence="2">Uncharacterized protein</fullName>
    </submittedName>
</protein>
<evidence type="ECO:0000313" key="2">
    <source>
        <dbReference type="EMBL" id="GAB1316071.1"/>
    </source>
</evidence>
<dbReference type="Proteomes" id="UP001628179">
    <property type="component" value="Unassembled WGS sequence"/>
</dbReference>
<sequence length="324" mass="34076">MANTYDITILNESGASQSYLLFAVAPQVSGAGSVFSNIFMTAPPIVSRPDGSSSTTFTIARQFYGICGTSIENLAAGVKVATSDYEPVTLGSNAGTPVAGTTLNFTTTGGANFPEPLPTATAPTNAFTIQCDSSFRLPDPNNSFVGLGGMNMAGKVVPMATFTATPSTTFNIFPVVKYYIATGTYTPGQIINLQAIGVTQLVDFTNTTYSSVTYIHNNSGQYTLAGNVAAKAAKLARLRNEKVAALGADADDWATVFPVGGKGRKPKPHQPTGGSEYDDTVSEKLAKDLQSIFMKMLSAVETKAHKGQSNCQPPEQSVVNDIEY</sequence>
<feature type="region of interest" description="Disordered" evidence="1">
    <location>
        <begin position="259"/>
        <end position="279"/>
    </location>
</feature>
<keyword evidence="3" id="KW-1185">Reference proteome</keyword>
<dbReference type="EMBL" id="BAAFSV010000003">
    <property type="protein sequence ID" value="GAB1316071.1"/>
    <property type="molecule type" value="Genomic_DNA"/>
</dbReference>
<dbReference type="GeneID" id="98177024"/>
<evidence type="ECO:0000256" key="1">
    <source>
        <dbReference type="SAM" id="MobiDB-lite"/>
    </source>
</evidence>
<feature type="region of interest" description="Disordered" evidence="1">
    <location>
        <begin position="303"/>
        <end position="324"/>
    </location>
</feature>
<gene>
    <name evidence="2" type="ORF">MFIFM68171_06281</name>
</gene>
<name>A0ABQ0GE84_9PEZI</name>
<organism evidence="2 3">
    <name type="scientific">Madurella fahalii</name>
    <dbReference type="NCBI Taxonomy" id="1157608"/>
    <lineage>
        <taxon>Eukaryota</taxon>
        <taxon>Fungi</taxon>
        <taxon>Dikarya</taxon>
        <taxon>Ascomycota</taxon>
        <taxon>Pezizomycotina</taxon>
        <taxon>Sordariomycetes</taxon>
        <taxon>Sordariomycetidae</taxon>
        <taxon>Sordariales</taxon>
        <taxon>Sordariales incertae sedis</taxon>
        <taxon>Madurella</taxon>
    </lineage>
</organism>
<reference evidence="2 3" key="1">
    <citation type="submission" date="2024-09" db="EMBL/GenBank/DDBJ databases">
        <title>Itraconazole resistance in Madurella fahalii resulting from another homologue of gene encoding cytochrome P450 14-alpha sterol demethylase (CYP51).</title>
        <authorList>
            <person name="Yoshioka I."/>
            <person name="Fahal A.H."/>
            <person name="Kaneko S."/>
            <person name="Yaguchi T."/>
        </authorList>
    </citation>
    <scope>NUCLEOTIDE SEQUENCE [LARGE SCALE GENOMIC DNA]</scope>
    <source>
        <strain evidence="2 3">IFM 68171</strain>
    </source>
</reference>
<dbReference type="RefSeq" id="XP_070917802.1">
    <property type="nucleotide sequence ID" value="XM_071061701.1"/>
</dbReference>
<evidence type="ECO:0000313" key="3">
    <source>
        <dbReference type="Proteomes" id="UP001628179"/>
    </source>
</evidence>
<proteinExistence type="predicted"/>
<accession>A0ABQ0GE84</accession>
<comment type="caution">
    <text evidence="2">The sequence shown here is derived from an EMBL/GenBank/DDBJ whole genome shotgun (WGS) entry which is preliminary data.</text>
</comment>
<feature type="compositionally biased region" description="Polar residues" evidence="1">
    <location>
        <begin position="307"/>
        <end position="324"/>
    </location>
</feature>